<evidence type="ECO:0000259" key="4">
    <source>
        <dbReference type="PROSITE" id="PS51747"/>
    </source>
</evidence>
<dbReference type="InterPro" id="IPR002125">
    <property type="entry name" value="CMP_dCMP_dom"/>
</dbReference>
<keyword evidence="6" id="KW-1185">Reference proteome</keyword>
<protein>
    <recommendedName>
        <fullName evidence="7">CMP/dCMP-type deaminase domain-containing protein</fullName>
    </recommendedName>
</protein>
<feature type="domain" description="CRM" evidence="3">
    <location>
        <begin position="171"/>
        <end position="272"/>
    </location>
</feature>
<dbReference type="OrthoDB" id="252265at2759"/>
<dbReference type="GO" id="GO:0003723">
    <property type="term" value="F:RNA binding"/>
    <property type="evidence" value="ECO:0007669"/>
    <property type="project" value="UniProtKB-UniRule"/>
</dbReference>
<dbReference type="AlphaFoldDB" id="A0A9W7LC57"/>
<evidence type="ECO:0000256" key="2">
    <source>
        <dbReference type="PROSITE-ProRule" id="PRU00626"/>
    </source>
</evidence>
<dbReference type="PROSITE" id="PS51747">
    <property type="entry name" value="CYT_DCMP_DEAMINASES_2"/>
    <property type="match status" value="1"/>
</dbReference>
<dbReference type="Gene3D" id="3.30.110.60">
    <property type="entry name" value="YhbY-like"/>
    <property type="match status" value="1"/>
</dbReference>
<dbReference type="GO" id="GO:0003824">
    <property type="term" value="F:catalytic activity"/>
    <property type="evidence" value="ECO:0007669"/>
    <property type="project" value="InterPro"/>
</dbReference>
<feature type="domain" description="CMP/dCMP-type deaminase" evidence="4">
    <location>
        <begin position="1"/>
        <end position="137"/>
    </location>
</feature>
<evidence type="ECO:0000256" key="1">
    <source>
        <dbReference type="ARBA" id="ARBA00022884"/>
    </source>
</evidence>
<reference evidence="6" key="1">
    <citation type="journal article" date="2023" name="Commun. Biol.">
        <title>Genome analysis of Parmales, the sister group of diatoms, reveals the evolutionary specialization of diatoms from phago-mixotrophs to photoautotrophs.</title>
        <authorList>
            <person name="Ban H."/>
            <person name="Sato S."/>
            <person name="Yoshikawa S."/>
            <person name="Yamada K."/>
            <person name="Nakamura Y."/>
            <person name="Ichinomiya M."/>
            <person name="Sato N."/>
            <person name="Blanc-Mathieu R."/>
            <person name="Endo H."/>
            <person name="Kuwata A."/>
            <person name="Ogata H."/>
        </authorList>
    </citation>
    <scope>NUCLEOTIDE SEQUENCE [LARGE SCALE GENOMIC DNA]</scope>
</reference>
<accession>A0A9W7LC57</accession>
<gene>
    <name evidence="5" type="ORF">TrCOL_g5601</name>
</gene>
<evidence type="ECO:0008006" key="7">
    <source>
        <dbReference type="Google" id="ProtNLM"/>
    </source>
</evidence>
<dbReference type="Gene3D" id="3.40.140.10">
    <property type="entry name" value="Cytidine Deaminase, domain 2"/>
    <property type="match status" value="1"/>
</dbReference>
<dbReference type="InterPro" id="IPR016193">
    <property type="entry name" value="Cytidine_deaminase-like"/>
</dbReference>
<evidence type="ECO:0000259" key="3">
    <source>
        <dbReference type="PROSITE" id="PS51295"/>
    </source>
</evidence>
<evidence type="ECO:0000313" key="6">
    <source>
        <dbReference type="Proteomes" id="UP001165065"/>
    </source>
</evidence>
<dbReference type="InterPro" id="IPR001890">
    <property type="entry name" value="RNA-binding_CRM"/>
</dbReference>
<dbReference type="InterPro" id="IPR035920">
    <property type="entry name" value="YhbY-like_sf"/>
</dbReference>
<dbReference type="EMBL" id="BRYA01000216">
    <property type="protein sequence ID" value="GMI44443.1"/>
    <property type="molecule type" value="Genomic_DNA"/>
</dbReference>
<dbReference type="Proteomes" id="UP001165065">
    <property type="component" value="Unassembled WGS sequence"/>
</dbReference>
<name>A0A9W7LC57_9STRA</name>
<dbReference type="Pfam" id="PF00383">
    <property type="entry name" value="dCMP_cyt_deam_1"/>
    <property type="match status" value="1"/>
</dbReference>
<proteinExistence type="predicted"/>
<comment type="caution">
    <text evidence="5">The sequence shown here is derived from an EMBL/GenBank/DDBJ whole genome shotgun (WGS) entry which is preliminary data.</text>
</comment>
<sequence>MAGYPHAEVFALLEASGKVDSGRLAASGVMIEQGGVSPEKLSLTPPETSAAIESGNLVTSTLLPSYITLGSSMFTSCAPGATAYVTLEPCSHFGRTPPCCEALREAGVERVVIGQRDPNPKVDGGGVKFLEEGGGVEVLVMDDQGSREVADDFLKRMETIKDRRAKGKNLEVLTGSKKRSLRATANRLKSLGTMPEVNTPGTLTPQFLASLDKMLLDNPLVLMRNCGNKKKEAKEIGERVKGLLEGVEVAQVVGHTVLLYRLGVEGEDGEGEDGEGV</sequence>
<organism evidence="5 6">
    <name type="scientific">Triparma columacea</name>
    <dbReference type="NCBI Taxonomy" id="722753"/>
    <lineage>
        <taxon>Eukaryota</taxon>
        <taxon>Sar</taxon>
        <taxon>Stramenopiles</taxon>
        <taxon>Ochrophyta</taxon>
        <taxon>Bolidophyceae</taxon>
        <taxon>Parmales</taxon>
        <taxon>Triparmaceae</taxon>
        <taxon>Triparma</taxon>
    </lineage>
</organism>
<dbReference type="PROSITE" id="PS51295">
    <property type="entry name" value="CRM"/>
    <property type="match status" value="1"/>
</dbReference>
<dbReference type="SUPFAM" id="SSF53927">
    <property type="entry name" value="Cytidine deaminase-like"/>
    <property type="match status" value="1"/>
</dbReference>
<evidence type="ECO:0000313" key="5">
    <source>
        <dbReference type="EMBL" id="GMI44443.1"/>
    </source>
</evidence>
<dbReference type="SUPFAM" id="SSF75471">
    <property type="entry name" value="YhbY-like"/>
    <property type="match status" value="1"/>
</dbReference>
<dbReference type="SMART" id="SM01103">
    <property type="entry name" value="CRS1_YhbY"/>
    <property type="match status" value="1"/>
</dbReference>
<keyword evidence="1 2" id="KW-0694">RNA-binding</keyword>